<dbReference type="GeneID" id="38138415"/>
<feature type="domain" description="3'-5' exonuclease" evidence="1">
    <location>
        <begin position="25"/>
        <end position="218"/>
    </location>
</feature>
<proteinExistence type="predicted"/>
<keyword evidence="2" id="KW-0378">Hydrolase</keyword>
<dbReference type="STRING" id="1341132.A0A3F3PHH5"/>
<name>A0A3F3PHH5_9EURO</name>
<dbReference type="GO" id="GO:0008408">
    <property type="term" value="F:3'-5' exonuclease activity"/>
    <property type="evidence" value="ECO:0007669"/>
    <property type="project" value="InterPro"/>
</dbReference>
<protein>
    <submittedName>
        <fullName evidence="2">Exonuclease</fullName>
    </submittedName>
</protein>
<dbReference type="PANTHER" id="PTHR43040">
    <property type="entry name" value="RIBONUCLEASE D"/>
    <property type="match status" value="1"/>
</dbReference>
<dbReference type="SUPFAM" id="SSF53098">
    <property type="entry name" value="Ribonuclease H-like"/>
    <property type="match status" value="1"/>
</dbReference>
<dbReference type="Pfam" id="PF01612">
    <property type="entry name" value="DNA_pol_A_exo1"/>
    <property type="match status" value="1"/>
</dbReference>
<dbReference type="InterPro" id="IPR036397">
    <property type="entry name" value="RNaseH_sf"/>
</dbReference>
<dbReference type="SMART" id="SM00474">
    <property type="entry name" value="35EXOc"/>
    <property type="match status" value="1"/>
</dbReference>
<organism evidence="2 3">
    <name type="scientific">Aspergillus welwitschiae</name>
    <dbReference type="NCBI Taxonomy" id="1341132"/>
    <lineage>
        <taxon>Eukaryota</taxon>
        <taxon>Fungi</taxon>
        <taxon>Dikarya</taxon>
        <taxon>Ascomycota</taxon>
        <taxon>Pezizomycotina</taxon>
        <taxon>Eurotiomycetes</taxon>
        <taxon>Eurotiomycetidae</taxon>
        <taxon>Eurotiales</taxon>
        <taxon>Aspergillaceae</taxon>
        <taxon>Aspergillus</taxon>
        <taxon>Aspergillus subgen. Circumdati</taxon>
    </lineage>
</organism>
<dbReference type="EMBL" id="KZ852176">
    <property type="protein sequence ID" value="RDH26307.1"/>
    <property type="molecule type" value="Genomic_DNA"/>
</dbReference>
<dbReference type="AlphaFoldDB" id="A0A3F3PHH5"/>
<dbReference type="InterPro" id="IPR012337">
    <property type="entry name" value="RNaseH-like_sf"/>
</dbReference>
<dbReference type="InterPro" id="IPR002562">
    <property type="entry name" value="3'-5'_exonuclease_dom"/>
</dbReference>
<keyword evidence="2" id="KW-0269">Exonuclease</keyword>
<dbReference type="Gene3D" id="3.30.420.10">
    <property type="entry name" value="Ribonuclease H-like superfamily/Ribonuclease H"/>
    <property type="match status" value="1"/>
</dbReference>
<evidence type="ECO:0000313" key="2">
    <source>
        <dbReference type="EMBL" id="RDH26307.1"/>
    </source>
</evidence>
<dbReference type="Proteomes" id="UP000253729">
    <property type="component" value="Unassembled WGS sequence"/>
</dbReference>
<keyword evidence="3" id="KW-1185">Reference proteome</keyword>
<accession>A0A3F3PHH5</accession>
<dbReference type="PANTHER" id="PTHR43040:SF1">
    <property type="entry name" value="RIBONUCLEASE D"/>
    <property type="match status" value="1"/>
</dbReference>
<evidence type="ECO:0000259" key="1">
    <source>
        <dbReference type="SMART" id="SM00474"/>
    </source>
</evidence>
<dbReference type="GO" id="GO:0003676">
    <property type="term" value="F:nucleic acid binding"/>
    <property type="evidence" value="ECO:0007669"/>
    <property type="project" value="InterPro"/>
</dbReference>
<sequence>MVGNADVKQPQLHAKRSTLEDSPFFLFIDTLDGLVELLEGLAELPAWPPSLFIDLEGVNLSRHGTTSVLQIFVSSTQKTFLVDILSLKDKAFSHSTSDGSTLRSILESPSISKVFFDVRNDSDALFSQYGIELAGVQDLQLMELATRKCIEHDAPMTISGRARWKACKDGGRKLFAPECGGSYEVFIIRPLSAEIMQYCAQDVRLLPKLWHKYYQRMTPSWRRKVEEEVKNRIELSKSATYNGKGRHMALAPKGWS</sequence>
<keyword evidence="2" id="KW-0540">Nuclease</keyword>
<dbReference type="RefSeq" id="XP_026619329.1">
    <property type="nucleotide sequence ID" value="XM_026770059.1"/>
</dbReference>
<reference evidence="2 3" key="1">
    <citation type="submission" date="2018-07" db="EMBL/GenBank/DDBJ databases">
        <title>The genomes of Aspergillus section Nigri reveals drivers in fungal speciation.</title>
        <authorList>
            <consortium name="DOE Joint Genome Institute"/>
            <person name="Vesth T.C."/>
            <person name="Nybo J."/>
            <person name="Theobald S."/>
            <person name="Brandl J."/>
            <person name="Frisvad J.C."/>
            <person name="Nielsen K.F."/>
            <person name="Lyhne E.K."/>
            <person name="Kogle M.E."/>
            <person name="Kuo A."/>
            <person name="Riley R."/>
            <person name="Clum A."/>
            <person name="Nolan M."/>
            <person name="Lipzen A."/>
            <person name="Salamov A."/>
            <person name="Henrissat B."/>
            <person name="Wiebenga A."/>
            <person name="De vries R.P."/>
            <person name="Grigoriev I.V."/>
            <person name="Mortensen U.H."/>
            <person name="Andersen M.R."/>
            <person name="Baker S.E."/>
        </authorList>
    </citation>
    <scope>NUCLEOTIDE SEQUENCE [LARGE SCALE GENOMIC DNA]</scope>
    <source>
        <strain evidence="2 3">CBS 139.54b</strain>
    </source>
</reference>
<evidence type="ECO:0000313" key="3">
    <source>
        <dbReference type="Proteomes" id="UP000253729"/>
    </source>
</evidence>
<dbReference type="GO" id="GO:0006139">
    <property type="term" value="P:nucleobase-containing compound metabolic process"/>
    <property type="evidence" value="ECO:0007669"/>
    <property type="project" value="InterPro"/>
</dbReference>
<gene>
    <name evidence="2" type="ORF">BDQ94DRAFT_164587</name>
</gene>